<dbReference type="AlphaFoldDB" id="A0A834N5Y2"/>
<name>A0A834N5Y2_VESVU</name>
<accession>A0A834N5Y2</accession>
<evidence type="ECO:0000256" key="1">
    <source>
        <dbReference type="SAM" id="MobiDB-lite"/>
    </source>
</evidence>
<sequence length="165" mass="18461">MSDSNTNAIIFLNVKDAKNVSEECCMRILYGSIMLSQRKATTIRKLEGKRPKESMSSSSLSGMSQLSNSSEETLEPFVHKPHNSNTEKRTTKEQSPINNEWLLSSPVGNKAPTLRFKCCALSTPPEDPPAKQLHMTYKIFQTDTKLINLLLQSHGLSEEGLSKYL</sequence>
<feature type="compositionally biased region" description="Low complexity" evidence="1">
    <location>
        <begin position="54"/>
        <end position="70"/>
    </location>
</feature>
<evidence type="ECO:0000313" key="3">
    <source>
        <dbReference type="Proteomes" id="UP000614350"/>
    </source>
</evidence>
<dbReference type="EMBL" id="JACSEA010000007">
    <property type="protein sequence ID" value="KAF7396214.1"/>
    <property type="molecule type" value="Genomic_DNA"/>
</dbReference>
<comment type="caution">
    <text evidence="2">The sequence shown here is derived from an EMBL/GenBank/DDBJ whole genome shotgun (WGS) entry which is preliminary data.</text>
</comment>
<protein>
    <submittedName>
        <fullName evidence="2">Uncharacterized protein</fullName>
    </submittedName>
</protein>
<gene>
    <name evidence="2" type="ORF">HZH66_007076</name>
</gene>
<proteinExistence type="predicted"/>
<keyword evidence="3" id="KW-1185">Reference proteome</keyword>
<organism evidence="2 3">
    <name type="scientific">Vespula vulgaris</name>
    <name type="common">Yellow jacket</name>
    <name type="synonym">Wasp</name>
    <dbReference type="NCBI Taxonomy" id="7454"/>
    <lineage>
        <taxon>Eukaryota</taxon>
        <taxon>Metazoa</taxon>
        <taxon>Ecdysozoa</taxon>
        <taxon>Arthropoda</taxon>
        <taxon>Hexapoda</taxon>
        <taxon>Insecta</taxon>
        <taxon>Pterygota</taxon>
        <taxon>Neoptera</taxon>
        <taxon>Endopterygota</taxon>
        <taxon>Hymenoptera</taxon>
        <taxon>Apocrita</taxon>
        <taxon>Aculeata</taxon>
        <taxon>Vespoidea</taxon>
        <taxon>Vespidae</taxon>
        <taxon>Vespinae</taxon>
        <taxon>Vespula</taxon>
    </lineage>
</organism>
<feature type="region of interest" description="Disordered" evidence="1">
    <location>
        <begin position="44"/>
        <end position="99"/>
    </location>
</feature>
<dbReference type="Proteomes" id="UP000614350">
    <property type="component" value="Unassembled WGS sequence"/>
</dbReference>
<reference evidence="2" key="1">
    <citation type="journal article" date="2020" name="G3 (Bethesda)">
        <title>High-Quality Assemblies for Three Invasive Social Wasps from the &lt;i&gt;Vespula&lt;/i&gt; Genus.</title>
        <authorList>
            <person name="Harrop T.W.R."/>
            <person name="Guhlin J."/>
            <person name="McLaughlin G.M."/>
            <person name="Permina E."/>
            <person name="Stockwell P."/>
            <person name="Gilligan J."/>
            <person name="Le Lec M.F."/>
            <person name="Gruber M.A.M."/>
            <person name="Quinn O."/>
            <person name="Lovegrove M."/>
            <person name="Duncan E.J."/>
            <person name="Remnant E.J."/>
            <person name="Van Eeckhoven J."/>
            <person name="Graham B."/>
            <person name="Knapp R.A."/>
            <person name="Langford K.W."/>
            <person name="Kronenberg Z."/>
            <person name="Press M.O."/>
            <person name="Eacker S.M."/>
            <person name="Wilson-Rankin E.E."/>
            <person name="Purcell J."/>
            <person name="Lester P.J."/>
            <person name="Dearden P.K."/>
        </authorList>
    </citation>
    <scope>NUCLEOTIDE SEQUENCE</scope>
    <source>
        <strain evidence="2">Marl-1</strain>
    </source>
</reference>
<evidence type="ECO:0000313" key="2">
    <source>
        <dbReference type="EMBL" id="KAF7396214.1"/>
    </source>
</evidence>
<feature type="compositionally biased region" description="Basic and acidic residues" evidence="1">
    <location>
        <begin position="44"/>
        <end position="53"/>
    </location>
</feature>